<dbReference type="GO" id="GO:0005524">
    <property type="term" value="F:ATP binding"/>
    <property type="evidence" value="ECO:0007669"/>
    <property type="project" value="UniProtKB-KW"/>
</dbReference>
<dbReference type="OMA" id="SHTNICR"/>
<dbReference type="SMART" id="SM00220">
    <property type="entry name" value="S_TKc"/>
    <property type="match status" value="1"/>
</dbReference>
<evidence type="ECO:0000256" key="1">
    <source>
        <dbReference type="ARBA" id="ARBA00006234"/>
    </source>
</evidence>
<dbReference type="GO" id="GO:0004674">
    <property type="term" value="F:protein serine/threonine kinase activity"/>
    <property type="evidence" value="ECO:0007669"/>
    <property type="project" value="UniProtKB-KW"/>
</dbReference>
<gene>
    <name evidence="9" type="ORF">KP509_26G009200</name>
</gene>
<keyword evidence="3" id="KW-0808">Transferase</keyword>
<keyword evidence="5" id="KW-0418">Kinase</keyword>
<comment type="similarity">
    <text evidence="1">Belongs to the protein kinase superfamily. CAMK Ser/Thr protein kinase family. SNF1 subfamily.</text>
</comment>
<comment type="function">
    <text evidence="7">CIPK serine-threonine protein kinases interact with CBL proteins. Binding of a CBL protein to the regulatory NAF domain of CIPK protein lead to the activation of the kinase in a calcium-dependent manner.</text>
</comment>
<dbReference type="EMBL" id="CM035431">
    <property type="protein sequence ID" value="KAH7296108.1"/>
    <property type="molecule type" value="Genomic_DNA"/>
</dbReference>
<evidence type="ECO:0000313" key="10">
    <source>
        <dbReference type="Proteomes" id="UP000825935"/>
    </source>
</evidence>
<dbReference type="AlphaFoldDB" id="A0A8T2RKJ0"/>
<evidence type="ECO:0000256" key="4">
    <source>
        <dbReference type="ARBA" id="ARBA00022741"/>
    </source>
</evidence>
<evidence type="ECO:0000256" key="7">
    <source>
        <dbReference type="ARBA" id="ARBA00058225"/>
    </source>
</evidence>
<evidence type="ECO:0000256" key="3">
    <source>
        <dbReference type="ARBA" id="ARBA00022679"/>
    </source>
</evidence>
<dbReference type="FunFam" id="1.10.510.10:FF:000571">
    <property type="entry name" value="Maternal embryonic leucine zipper kinase"/>
    <property type="match status" value="1"/>
</dbReference>
<keyword evidence="6" id="KW-0067">ATP-binding</keyword>
<keyword evidence="4" id="KW-0547">Nucleotide-binding</keyword>
<dbReference type="Pfam" id="PF00069">
    <property type="entry name" value="Pkinase"/>
    <property type="match status" value="1"/>
</dbReference>
<dbReference type="InterPro" id="IPR008271">
    <property type="entry name" value="Ser/Thr_kinase_AS"/>
</dbReference>
<evidence type="ECO:0000259" key="8">
    <source>
        <dbReference type="PROSITE" id="PS50011"/>
    </source>
</evidence>
<dbReference type="PROSITE" id="PS50011">
    <property type="entry name" value="PROTEIN_KINASE_DOM"/>
    <property type="match status" value="1"/>
</dbReference>
<dbReference type="Gene3D" id="1.10.510.10">
    <property type="entry name" value="Transferase(Phosphotransferase) domain 1"/>
    <property type="match status" value="1"/>
</dbReference>
<keyword evidence="10" id="KW-1185">Reference proteome</keyword>
<dbReference type="InterPro" id="IPR050205">
    <property type="entry name" value="CDPK_Ser/Thr_kinases"/>
</dbReference>
<evidence type="ECO:0000256" key="5">
    <source>
        <dbReference type="ARBA" id="ARBA00022777"/>
    </source>
</evidence>
<dbReference type="PANTHER" id="PTHR24349">
    <property type="entry name" value="SERINE/THREONINE-PROTEIN KINASE"/>
    <property type="match status" value="1"/>
</dbReference>
<dbReference type="PROSITE" id="PS00108">
    <property type="entry name" value="PROTEIN_KINASE_ST"/>
    <property type="match status" value="1"/>
</dbReference>
<organism evidence="9 10">
    <name type="scientific">Ceratopteris richardii</name>
    <name type="common">Triangle waterfern</name>
    <dbReference type="NCBI Taxonomy" id="49495"/>
    <lineage>
        <taxon>Eukaryota</taxon>
        <taxon>Viridiplantae</taxon>
        <taxon>Streptophyta</taxon>
        <taxon>Embryophyta</taxon>
        <taxon>Tracheophyta</taxon>
        <taxon>Polypodiopsida</taxon>
        <taxon>Polypodiidae</taxon>
        <taxon>Polypodiales</taxon>
        <taxon>Pteridineae</taxon>
        <taxon>Pteridaceae</taxon>
        <taxon>Parkerioideae</taxon>
        <taxon>Ceratopteris</taxon>
    </lineage>
</organism>
<evidence type="ECO:0000256" key="2">
    <source>
        <dbReference type="ARBA" id="ARBA00022527"/>
    </source>
</evidence>
<reference evidence="9" key="1">
    <citation type="submission" date="2021-08" db="EMBL/GenBank/DDBJ databases">
        <title>WGS assembly of Ceratopteris richardii.</title>
        <authorList>
            <person name="Marchant D.B."/>
            <person name="Chen G."/>
            <person name="Jenkins J."/>
            <person name="Shu S."/>
            <person name="Leebens-Mack J."/>
            <person name="Grimwood J."/>
            <person name="Schmutz J."/>
            <person name="Soltis P."/>
            <person name="Soltis D."/>
            <person name="Chen Z.-H."/>
        </authorList>
    </citation>
    <scope>NUCLEOTIDE SEQUENCE</scope>
    <source>
        <strain evidence="9">Whitten #5841</strain>
        <tissue evidence="9">Leaf</tissue>
    </source>
</reference>
<accession>A0A8T2RKJ0</accession>
<dbReference type="CDD" id="cd05117">
    <property type="entry name" value="STKc_CAMK"/>
    <property type="match status" value="1"/>
</dbReference>
<dbReference type="SUPFAM" id="SSF56112">
    <property type="entry name" value="Protein kinase-like (PK-like)"/>
    <property type="match status" value="1"/>
</dbReference>
<protein>
    <recommendedName>
        <fullName evidence="8">Protein kinase domain-containing protein</fullName>
    </recommendedName>
</protein>
<evidence type="ECO:0000313" key="9">
    <source>
        <dbReference type="EMBL" id="KAH7296108.1"/>
    </source>
</evidence>
<proteinExistence type="inferred from homology"/>
<keyword evidence="2" id="KW-0723">Serine/threonine-protein kinase</keyword>
<dbReference type="Proteomes" id="UP000825935">
    <property type="component" value="Chromosome 26"/>
</dbReference>
<name>A0A8T2RKJ0_CERRI</name>
<sequence>MENPYCLGRQLGSGVDGVVRICTDNSTGLQYACKSVLKSKSDALQHIRTEIEMLDRLRGHPNIITYQGHFEDDEHVHLAMDLCEGGDLCEHLQERGPLTEREAVRVMRVLVSALMFCHGRGVMHRDIKPDNILFPRRNSGYGDLKLADFGAAADFTHRRVFTAVEGTPWYLAPEVLTGTGYDEKVDVWSLGILLHILLSGYVPFDGETTPDIFQAIKRGRLDLKRAPWPAISEEAKDLLKGMLQKNPYRRLRLAEVLAHPWMQMIMETGVERWGNWPNPESVVVGG</sequence>
<dbReference type="InterPro" id="IPR000719">
    <property type="entry name" value="Prot_kinase_dom"/>
</dbReference>
<feature type="domain" description="Protein kinase" evidence="8">
    <location>
        <begin position="5"/>
        <end position="262"/>
    </location>
</feature>
<evidence type="ECO:0000256" key="6">
    <source>
        <dbReference type="ARBA" id="ARBA00022840"/>
    </source>
</evidence>
<comment type="caution">
    <text evidence="9">The sequence shown here is derived from an EMBL/GenBank/DDBJ whole genome shotgun (WGS) entry which is preliminary data.</text>
</comment>
<dbReference type="InterPro" id="IPR011009">
    <property type="entry name" value="Kinase-like_dom_sf"/>
</dbReference>
<dbReference type="OrthoDB" id="40902at2759"/>